<comment type="similarity">
    <text evidence="2">Belongs to the RIB43A family.</text>
</comment>
<sequence>MLPGLVGEDPDSKTRVQRQREQLRLWSLQQQRERAAARQQQRMDDQQYDQSRVSLDNKALQLEKIEQERRKAATLATTDYNLAMDRQRQQKKHDDENNRADILNHLQEEQVGDEVRPILGVLGVPRLRPSTDRRAPPESLQQIQQFQQYQIEEKKRLELERKQEEERQECLRVASARAALLLERQQTRLNKQLRRELDGTNTKLADAQRQQNRAFGKGGIGSFDDSFFSKFNTSSR</sequence>
<dbReference type="Pfam" id="PF05914">
    <property type="entry name" value="RIB43A"/>
    <property type="match status" value="1"/>
</dbReference>
<evidence type="ECO:0000256" key="6">
    <source>
        <dbReference type="ARBA" id="ARBA00023069"/>
    </source>
</evidence>
<dbReference type="InterPro" id="IPR008805">
    <property type="entry name" value="RIB43A"/>
</dbReference>
<reference evidence="12" key="3">
    <citation type="submission" date="2025-09" db="UniProtKB">
        <authorList>
            <consortium name="Ensembl"/>
        </authorList>
    </citation>
    <scope>IDENTIFICATION</scope>
</reference>
<dbReference type="PANTHER" id="PTHR14517">
    <property type="entry name" value="RIB43A-RELATED"/>
    <property type="match status" value="1"/>
</dbReference>
<feature type="coiled-coil region" evidence="10">
    <location>
        <begin position="48"/>
        <end position="75"/>
    </location>
</feature>
<evidence type="ECO:0000256" key="5">
    <source>
        <dbReference type="ARBA" id="ARBA00023054"/>
    </source>
</evidence>
<dbReference type="GeneTree" id="ENSGT00390000010825"/>
<feature type="region of interest" description="Disordered" evidence="11">
    <location>
        <begin position="1"/>
        <end position="20"/>
    </location>
</feature>
<dbReference type="AlphaFoldDB" id="A0A667ZWU1"/>
<keyword evidence="7" id="KW-0206">Cytoskeleton</keyword>
<keyword evidence="5 10" id="KW-0175">Coiled coil</keyword>
<organism evidence="12 13">
    <name type="scientific">Myripristis murdjan</name>
    <name type="common">pinecone soldierfish</name>
    <dbReference type="NCBI Taxonomy" id="586833"/>
    <lineage>
        <taxon>Eukaryota</taxon>
        <taxon>Metazoa</taxon>
        <taxon>Chordata</taxon>
        <taxon>Craniata</taxon>
        <taxon>Vertebrata</taxon>
        <taxon>Euteleostomi</taxon>
        <taxon>Actinopterygii</taxon>
        <taxon>Neopterygii</taxon>
        <taxon>Teleostei</taxon>
        <taxon>Neoteleostei</taxon>
        <taxon>Acanthomorphata</taxon>
        <taxon>Holocentriformes</taxon>
        <taxon>Holocentridae</taxon>
        <taxon>Myripristis</taxon>
    </lineage>
</organism>
<dbReference type="PANTHER" id="PTHR14517:SF10">
    <property type="entry name" value="RIB43A-LIKE WITH COILED-COILS PROTEIN 2"/>
    <property type="match status" value="1"/>
</dbReference>
<evidence type="ECO:0000256" key="2">
    <source>
        <dbReference type="ARBA" id="ARBA00006875"/>
    </source>
</evidence>
<keyword evidence="4" id="KW-0282">Flagellum</keyword>
<dbReference type="Proteomes" id="UP000472263">
    <property type="component" value="Chromosome 6"/>
</dbReference>
<keyword evidence="8" id="KW-0966">Cell projection</keyword>
<reference evidence="12" key="1">
    <citation type="submission" date="2019-06" db="EMBL/GenBank/DDBJ databases">
        <authorList>
            <consortium name="Wellcome Sanger Institute Data Sharing"/>
        </authorList>
    </citation>
    <scope>NUCLEOTIDE SEQUENCE [LARGE SCALE GENOMIC DNA]</scope>
</reference>
<gene>
    <name evidence="12" type="primary">ribc2</name>
</gene>
<evidence type="ECO:0000256" key="4">
    <source>
        <dbReference type="ARBA" id="ARBA00022846"/>
    </source>
</evidence>
<evidence type="ECO:0000313" key="13">
    <source>
        <dbReference type="Proteomes" id="UP000472263"/>
    </source>
</evidence>
<comment type="subcellular location">
    <subcellularLocation>
        <location evidence="1">Cytoplasm</location>
        <location evidence="1">Cytoskeleton</location>
        <location evidence="1">Flagellum axoneme</location>
    </subcellularLocation>
</comment>
<evidence type="ECO:0000256" key="7">
    <source>
        <dbReference type="ARBA" id="ARBA00023212"/>
    </source>
</evidence>
<comment type="subunit">
    <text evidence="9">Microtubule inner protein component of sperm flagellar doublet microtubules.</text>
</comment>
<evidence type="ECO:0000256" key="8">
    <source>
        <dbReference type="ARBA" id="ARBA00023273"/>
    </source>
</evidence>
<proteinExistence type="inferred from homology"/>
<evidence type="ECO:0000256" key="9">
    <source>
        <dbReference type="ARBA" id="ARBA00046435"/>
    </source>
</evidence>
<evidence type="ECO:0000256" key="10">
    <source>
        <dbReference type="SAM" id="Coils"/>
    </source>
</evidence>
<keyword evidence="3" id="KW-0963">Cytoplasm</keyword>
<dbReference type="Ensembl" id="ENSMMDT00005044203.1">
    <property type="protein sequence ID" value="ENSMMDP00005043333.1"/>
    <property type="gene ID" value="ENSMMDG00005019934.1"/>
</dbReference>
<feature type="coiled-coil region" evidence="10">
    <location>
        <begin position="147"/>
        <end position="210"/>
    </location>
</feature>
<evidence type="ECO:0000256" key="1">
    <source>
        <dbReference type="ARBA" id="ARBA00004611"/>
    </source>
</evidence>
<keyword evidence="6" id="KW-0969">Cilium</keyword>
<feature type="compositionally biased region" description="Basic and acidic residues" evidence="11">
    <location>
        <begin position="10"/>
        <end position="20"/>
    </location>
</feature>
<name>A0A667ZWU1_9TELE</name>
<evidence type="ECO:0000256" key="3">
    <source>
        <dbReference type="ARBA" id="ARBA00022490"/>
    </source>
</evidence>
<reference evidence="12" key="2">
    <citation type="submission" date="2025-08" db="UniProtKB">
        <authorList>
            <consortium name="Ensembl"/>
        </authorList>
    </citation>
    <scope>IDENTIFICATION</scope>
</reference>
<accession>A0A667ZWU1</accession>
<keyword evidence="13" id="KW-1185">Reference proteome</keyword>
<protein>
    <submittedName>
        <fullName evidence="12">RIB43A domain with coiled-coils 2</fullName>
    </submittedName>
</protein>
<evidence type="ECO:0000313" key="12">
    <source>
        <dbReference type="Ensembl" id="ENSMMDP00005043333.1"/>
    </source>
</evidence>
<evidence type="ECO:0000256" key="11">
    <source>
        <dbReference type="SAM" id="MobiDB-lite"/>
    </source>
</evidence>